<reference evidence="1 2" key="1">
    <citation type="journal article" date="2019" name="Genome Biol. Evol.">
        <title>Insights into the evolution of the New World diploid cottons (Gossypium, subgenus Houzingenia) based on genome sequencing.</title>
        <authorList>
            <person name="Grover C.E."/>
            <person name="Arick M.A. 2nd"/>
            <person name="Thrash A."/>
            <person name="Conover J.L."/>
            <person name="Sanders W.S."/>
            <person name="Peterson D.G."/>
            <person name="Frelichowski J.E."/>
            <person name="Scheffler J.A."/>
            <person name="Scheffler B.E."/>
            <person name="Wendel J.F."/>
        </authorList>
    </citation>
    <scope>NUCLEOTIDE SEQUENCE [LARGE SCALE GENOMIC DNA]</scope>
    <source>
        <strain evidence="1">27</strain>
        <tissue evidence="1">Leaf</tissue>
    </source>
</reference>
<proteinExistence type="predicted"/>
<organism evidence="1 2">
    <name type="scientific">Gossypium davidsonii</name>
    <name type="common">Davidson's cotton</name>
    <name type="synonym">Gossypium klotzschianum subsp. davidsonii</name>
    <dbReference type="NCBI Taxonomy" id="34287"/>
    <lineage>
        <taxon>Eukaryota</taxon>
        <taxon>Viridiplantae</taxon>
        <taxon>Streptophyta</taxon>
        <taxon>Embryophyta</taxon>
        <taxon>Tracheophyta</taxon>
        <taxon>Spermatophyta</taxon>
        <taxon>Magnoliopsida</taxon>
        <taxon>eudicotyledons</taxon>
        <taxon>Gunneridae</taxon>
        <taxon>Pentapetalae</taxon>
        <taxon>rosids</taxon>
        <taxon>malvids</taxon>
        <taxon>Malvales</taxon>
        <taxon>Malvaceae</taxon>
        <taxon>Malvoideae</taxon>
        <taxon>Gossypium</taxon>
    </lineage>
</organism>
<keyword evidence="2" id="KW-1185">Reference proteome</keyword>
<gene>
    <name evidence="1" type="ORF">Godav_025364</name>
</gene>
<comment type="caution">
    <text evidence="1">The sequence shown here is derived from an EMBL/GenBank/DDBJ whole genome shotgun (WGS) entry which is preliminary data.</text>
</comment>
<dbReference type="AlphaFoldDB" id="A0A7J8TD45"/>
<dbReference type="EMBL" id="JABFAC010244380">
    <property type="protein sequence ID" value="MBA0636086.1"/>
    <property type="molecule type" value="Genomic_DNA"/>
</dbReference>
<sequence length="30" mass="3498">MTIVDGGESPSRLEVCAFSCLVHWNYQWRL</sequence>
<dbReference type="Proteomes" id="UP000593561">
    <property type="component" value="Unassembled WGS sequence"/>
</dbReference>
<evidence type="ECO:0000313" key="2">
    <source>
        <dbReference type="Proteomes" id="UP000593561"/>
    </source>
</evidence>
<protein>
    <submittedName>
        <fullName evidence="1">Uncharacterized protein</fullName>
    </submittedName>
</protein>
<name>A0A7J8TD45_GOSDV</name>
<feature type="non-terminal residue" evidence="1">
    <location>
        <position position="30"/>
    </location>
</feature>
<evidence type="ECO:0000313" key="1">
    <source>
        <dbReference type="EMBL" id="MBA0636086.1"/>
    </source>
</evidence>
<accession>A0A7J8TD45</accession>